<accession>A0A507B0A1</accession>
<dbReference type="Pfam" id="PF00170">
    <property type="entry name" value="bZIP_1"/>
    <property type="match status" value="1"/>
</dbReference>
<feature type="compositionally biased region" description="Basic and acidic residues" evidence="9">
    <location>
        <begin position="306"/>
        <end position="323"/>
    </location>
</feature>
<dbReference type="AlphaFoldDB" id="A0A507B0A1"/>
<dbReference type="GO" id="GO:0090575">
    <property type="term" value="C:RNA polymerase II transcription regulator complex"/>
    <property type="evidence" value="ECO:0007669"/>
    <property type="project" value="TreeGrafter"/>
</dbReference>
<feature type="compositionally biased region" description="Low complexity" evidence="9">
    <location>
        <begin position="154"/>
        <end position="163"/>
    </location>
</feature>
<comment type="subcellular location">
    <subcellularLocation>
        <location evidence="2">Nucleus</location>
    </subcellularLocation>
</comment>
<dbReference type="CDD" id="cd14688">
    <property type="entry name" value="bZIP_YAP"/>
    <property type="match status" value="1"/>
</dbReference>
<dbReference type="Gene3D" id="1.20.5.170">
    <property type="match status" value="1"/>
</dbReference>
<keyword evidence="7" id="KW-0539">Nucleus</keyword>
<evidence type="ECO:0000256" key="3">
    <source>
        <dbReference type="ARBA" id="ARBA00007163"/>
    </source>
</evidence>
<dbReference type="Proteomes" id="UP000319257">
    <property type="component" value="Unassembled WGS sequence"/>
</dbReference>
<keyword evidence="6" id="KW-0804">Transcription</keyword>
<feature type="region of interest" description="Disordered" evidence="9">
    <location>
        <begin position="295"/>
        <end position="336"/>
    </location>
</feature>
<comment type="similarity">
    <text evidence="3">Belongs to the bZIP family.</text>
</comment>
<comment type="function">
    <text evidence="1">Putative transcription factor.</text>
</comment>
<reference evidence="11 12" key="1">
    <citation type="submission" date="2019-06" db="EMBL/GenBank/DDBJ databases">
        <title>Draft genome sequence of the filamentous fungus Phialemoniopsis curvata isolated from diesel fuel.</title>
        <authorList>
            <person name="Varaljay V.A."/>
            <person name="Lyon W.J."/>
            <person name="Crouch A.L."/>
            <person name="Drake C.E."/>
            <person name="Hollomon J.M."/>
            <person name="Nadeau L.J."/>
            <person name="Nunn H.S."/>
            <person name="Stevenson B.S."/>
            <person name="Bojanowski C.L."/>
            <person name="Crookes-Goodson W.J."/>
        </authorList>
    </citation>
    <scope>NUCLEOTIDE SEQUENCE [LARGE SCALE GENOMIC DNA]</scope>
    <source>
        <strain evidence="11 12">D216</strain>
    </source>
</reference>
<feature type="compositionally biased region" description="Basic and acidic residues" evidence="9">
    <location>
        <begin position="164"/>
        <end position="174"/>
    </location>
</feature>
<proteinExistence type="inferred from homology"/>
<dbReference type="EMBL" id="SKBQ01000057">
    <property type="protein sequence ID" value="TPX10541.1"/>
    <property type="molecule type" value="Genomic_DNA"/>
</dbReference>
<evidence type="ECO:0000256" key="1">
    <source>
        <dbReference type="ARBA" id="ARBA00004049"/>
    </source>
</evidence>
<name>A0A507B0A1_9PEZI</name>
<dbReference type="OrthoDB" id="2593073at2759"/>
<keyword evidence="5" id="KW-0238">DNA-binding</keyword>
<evidence type="ECO:0000256" key="8">
    <source>
        <dbReference type="ARBA" id="ARBA00044067"/>
    </source>
</evidence>
<evidence type="ECO:0000256" key="5">
    <source>
        <dbReference type="ARBA" id="ARBA00023125"/>
    </source>
</evidence>
<dbReference type="STRING" id="1093900.A0A507B0A1"/>
<feature type="compositionally biased region" description="Low complexity" evidence="9">
    <location>
        <begin position="177"/>
        <end position="187"/>
    </location>
</feature>
<evidence type="ECO:0000313" key="12">
    <source>
        <dbReference type="Proteomes" id="UP000319257"/>
    </source>
</evidence>
<dbReference type="InterPro" id="IPR050936">
    <property type="entry name" value="AP-1-like"/>
</dbReference>
<organism evidence="11 12">
    <name type="scientific">Thyridium curvatum</name>
    <dbReference type="NCBI Taxonomy" id="1093900"/>
    <lineage>
        <taxon>Eukaryota</taxon>
        <taxon>Fungi</taxon>
        <taxon>Dikarya</taxon>
        <taxon>Ascomycota</taxon>
        <taxon>Pezizomycotina</taxon>
        <taxon>Sordariomycetes</taxon>
        <taxon>Sordariomycetidae</taxon>
        <taxon>Thyridiales</taxon>
        <taxon>Thyridiaceae</taxon>
        <taxon>Thyridium</taxon>
    </lineage>
</organism>
<evidence type="ECO:0000259" key="10">
    <source>
        <dbReference type="PROSITE" id="PS00036"/>
    </source>
</evidence>
<protein>
    <recommendedName>
        <fullName evidence="8">Putative transcription factor kapC</fullName>
    </recommendedName>
</protein>
<dbReference type="InterPro" id="IPR004827">
    <property type="entry name" value="bZIP"/>
</dbReference>
<sequence length="336" mass="35471">METSPMQIKSGRSPPSAQSQVLYIARTLWPTEARASHLGGKSPNNGAPPFDGDSGAPAIRLEDYTSSGAPFPPSQDSPALLPYSYNAASPSYPRDAAFMPGTASESHIHPDLRALGDAPAADMMQTSVPPPPAPEPVGPMAPPAAPTSVPPAGPAAAAGSVSPDGRKAKRELSQSKRAAQNRAAQRAFRQRKEGYIKKLEQQVRDYNDMDNQLKLAQQDNYLLRDYVISLQSRLIDAKIEVPSPPPNLSLVHPHSAPPPPPIQPIAPPEAGPSHPAISNPLAQVAQAVANLGQRGDHVPAGAYTSKEFKADGAGEERGTEDMTRQLQPEGLPAASM</sequence>
<dbReference type="GO" id="GO:0000976">
    <property type="term" value="F:transcription cis-regulatory region binding"/>
    <property type="evidence" value="ECO:0007669"/>
    <property type="project" value="InterPro"/>
</dbReference>
<dbReference type="InterPro" id="IPR046347">
    <property type="entry name" value="bZIP_sf"/>
</dbReference>
<dbReference type="RefSeq" id="XP_030992252.1">
    <property type="nucleotide sequence ID" value="XM_031143463.1"/>
</dbReference>
<evidence type="ECO:0000256" key="2">
    <source>
        <dbReference type="ARBA" id="ARBA00004123"/>
    </source>
</evidence>
<evidence type="ECO:0000256" key="4">
    <source>
        <dbReference type="ARBA" id="ARBA00023015"/>
    </source>
</evidence>
<evidence type="ECO:0000256" key="6">
    <source>
        <dbReference type="ARBA" id="ARBA00023163"/>
    </source>
</evidence>
<dbReference type="PANTHER" id="PTHR40621">
    <property type="entry name" value="TRANSCRIPTION FACTOR KAPC-RELATED"/>
    <property type="match status" value="1"/>
</dbReference>
<keyword evidence="12" id="KW-1185">Reference proteome</keyword>
<keyword evidence="4" id="KW-0805">Transcription regulation</keyword>
<evidence type="ECO:0000256" key="9">
    <source>
        <dbReference type="SAM" id="MobiDB-lite"/>
    </source>
</evidence>
<evidence type="ECO:0000256" key="7">
    <source>
        <dbReference type="ARBA" id="ARBA00023242"/>
    </source>
</evidence>
<dbReference type="SMART" id="SM00338">
    <property type="entry name" value="BRLZ"/>
    <property type="match status" value="1"/>
</dbReference>
<dbReference type="GeneID" id="41976038"/>
<gene>
    <name evidence="11" type="ORF">E0L32_008591</name>
</gene>
<dbReference type="GO" id="GO:0001228">
    <property type="term" value="F:DNA-binding transcription activator activity, RNA polymerase II-specific"/>
    <property type="evidence" value="ECO:0007669"/>
    <property type="project" value="TreeGrafter"/>
</dbReference>
<dbReference type="PANTHER" id="PTHR40621:SF11">
    <property type="entry name" value="TRANSCRIPTION FACTOR KAPC-RELATED"/>
    <property type="match status" value="1"/>
</dbReference>
<comment type="caution">
    <text evidence="11">The sequence shown here is derived from an EMBL/GenBank/DDBJ whole genome shotgun (WGS) entry which is preliminary data.</text>
</comment>
<dbReference type="SUPFAM" id="SSF57959">
    <property type="entry name" value="Leucine zipper domain"/>
    <property type="match status" value="1"/>
</dbReference>
<dbReference type="InParanoid" id="A0A507B0A1"/>
<evidence type="ECO:0000313" key="11">
    <source>
        <dbReference type="EMBL" id="TPX10541.1"/>
    </source>
</evidence>
<feature type="domain" description="BZIP" evidence="10">
    <location>
        <begin position="176"/>
        <end position="191"/>
    </location>
</feature>
<feature type="compositionally biased region" description="Pro residues" evidence="9">
    <location>
        <begin position="128"/>
        <end position="153"/>
    </location>
</feature>
<feature type="region of interest" description="Disordered" evidence="9">
    <location>
        <begin position="34"/>
        <end position="190"/>
    </location>
</feature>
<dbReference type="PROSITE" id="PS00036">
    <property type="entry name" value="BZIP_BASIC"/>
    <property type="match status" value="1"/>
</dbReference>